<evidence type="ECO:0000256" key="4">
    <source>
        <dbReference type="ARBA" id="ARBA00022692"/>
    </source>
</evidence>
<dbReference type="PANTHER" id="PTHR30193">
    <property type="entry name" value="ABC TRANSPORTER PERMEASE PROTEIN"/>
    <property type="match status" value="1"/>
</dbReference>
<dbReference type="GO" id="GO:0005886">
    <property type="term" value="C:plasma membrane"/>
    <property type="evidence" value="ECO:0007669"/>
    <property type="project" value="UniProtKB-SubCell"/>
</dbReference>
<protein>
    <submittedName>
        <fullName evidence="8">Putative binding protein dependent transport protein</fullName>
    </submittedName>
</protein>
<dbReference type="Pfam" id="PF01547">
    <property type="entry name" value="SBP_bac_1"/>
    <property type="match status" value="1"/>
</dbReference>
<evidence type="ECO:0000256" key="6">
    <source>
        <dbReference type="ARBA" id="ARBA00023136"/>
    </source>
</evidence>
<evidence type="ECO:0000256" key="2">
    <source>
        <dbReference type="ARBA" id="ARBA00022448"/>
    </source>
</evidence>
<keyword evidence="5 7" id="KW-1133">Transmembrane helix</keyword>
<evidence type="ECO:0000313" key="9">
    <source>
        <dbReference type="Proteomes" id="UP000004947"/>
    </source>
</evidence>
<dbReference type="SUPFAM" id="SSF161098">
    <property type="entry name" value="MetI-like"/>
    <property type="match status" value="1"/>
</dbReference>
<keyword evidence="3" id="KW-1003">Cell membrane</keyword>
<organism evidence="8 9">
    <name type="scientific">Lentisphaera araneosa HTCC2155</name>
    <dbReference type="NCBI Taxonomy" id="313628"/>
    <lineage>
        <taxon>Bacteria</taxon>
        <taxon>Pseudomonadati</taxon>
        <taxon>Lentisphaerota</taxon>
        <taxon>Lentisphaeria</taxon>
        <taxon>Lentisphaerales</taxon>
        <taxon>Lentisphaeraceae</taxon>
        <taxon>Lentisphaera</taxon>
    </lineage>
</organism>
<dbReference type="eggNOG" id="COG1175">
    <property type="taxonomic scope" value="Bacteria"/>
</dbReference>
<evidence type="ECO:0000256" key="5">
    <source>
        <dbReference type="ARBA" id="ARBA00022989"/>
    </source>
</evidence>
<evidence type="ECO:0000256" key="1">
    <source>
        <dbReference type="ARBA" id="ARBA00004651"/>
    </source>
</evidence>
<gene>
    <name evidence="8" type="ORF">LNTAR_08474</name>
</gene>
<dbReference type="InterPro" id="IPR051393">
    <property type="entry name" value="ABC_transporter_permease"/>
</dbReference>
<dbReference type="RefSeq" id="WP_007277471.1">
    <property type="nucleotide sequence ID" value="NZ_ABCK01000004.1"/>
</dbReference>
<accession>A6DHT6</accession>
<dbReference type="InterPro" id="IPR035906">
    <property type="entry name" value="MetI-like_sf"/>
</dbReference>
<comment type="caution">
    <text evidence="8">The sequence shown here is derived from an EMBL/GenBank/DDBJ whole genome shotgun (WGS) entry which is preliminary data.</text>
</comment>
<dbReference type="InterPro" id="IPR006059">
    <property type="entry name" value="SBP"/>
</dbReference>
<dbReference type="EMBL" id="ABCK01000004">
    <property type="protein sequence ID" value="EDM28590.1"/>
    <property type="molecule type" value="Genomic_DNA"/>
</dbReference>
<dbReference type="Gene3D" id="3.40.190.10">
    <property type="entry name" value="Periplasmic binding protein-like II"/>
    <property type="match status" value="1"/>
</dbReference>
<reference evidence="8 9" key="1">
    <citation type="journal article" date="2010" name="J. Bacteriol.">
        <title>Genome sequence of Lentisphaera araneosa HTCC2155T, the type species of the order Lentisphaerales in the phylum Lentisphaerae.</title>
        <authorList>
            <person name="Thrash J.C."/>
            <person name="Cho J.C."/>
            <person name="Vergin K.L."/>
            <person name="Morris R.M."/>
            <person name="Giovannoni S.J."/>
        </authorList>
    </citation>
    <scope>NUCLEOTIDE SEQUENCE [LARGE SCALE GENOMIC DNA]</scope>
    <source>
        <strain evidence="8 9">HTCC2155</strain>
    </source>
</reference>
<keyword evidence="6 7" id="KW-0472">Membrane</keyword>
<comment type="subcellular location">
    <subcellularLocation>
        <location evidence="1">Cell membrane</location>
        <topology evidence="1">Multi-pass membrane protein</topology>
    </subcellularLocation>
</comment>
<dbReference type="STRING" id="313628.LNTAR_08474"/>
<dbReference type="SUPFAM" id="SSF53850">
    <property type="entry name" value="Periplasmic binding protein-like II"/>
    <property type="match status" value="1"/>
</dbReference>
<evidence type="ECO:0000256" key="7">
    <source>
        <dbReference type="SAM" id="Phobius"/>
    </source>
</evidence>
<dbReference type="eggNOG" id="COG1653">
    <property type="taxonomic scope" value="Bacteria"/>
</dbReference>
<dbReference type="Gene3D" id="1.10.3720.10">
    <property type="entry name" value="MetI-like"/>
    <property type="match status" value="1"/>
</dbReference>
<feature type="transmembrane region" description="Helical" evidence="7">
    <location>
        <begin position="515"/>
        <end position="532"/>
    </location>
</feature>
<evidence type="ECO:0000256" key="3">
    <source>
        <dbReference type="ARBA" id="ARBA00022475"/>
    </source>
</evidence>
<sequence length="672" mass="76403">MSYLGAVEIKSGVDSSGVSHVRVWGLPQGPGSTTAERADWRILKAFEQNYPKIRLHSANGLNLPGVGNENDVGPLLAISGGVAPDILYVNFRKSASYIDNEFLYPLDEYIADFAKEQGEELVKDLIHPALKKVVYRPGPVDGERQVRTWMIPADPLVMTMIYRKDIFARAGLDPRKPPSNWEEMKEISRKIVEHQPSNFAVLATARDGTSWNFMPYLSSSGSSVLEQQADDSWRAVFANQNAAKALSFYSWLHAGLRPDGKTRGYATGNKNYLAEGRVAMAMTYLGGEEMAKVDTSGSKWGFAPVPAGPDGISSAEINARMWGIFRGQKDKRVRDAAFQWLAFRKSQEAVKIRVDTYIESNEISALNPTLLDRLGPGYHKYAAFINDDLKKLYGQLIQTAKPEPYGTNCDLVYDYLDKPVQEAILWAREGHLETQSPAEIEKQMKYFLDEGQKNLEKEMLKILPPEERQTRRRVAMLATICLFSLFGWAFYRVYKVLSPQNTLRKGWDLKRYWQAYLVLIPAVLTIAVWQYYPLLRGSAMAFQDYKVAVPVVNWVGFDNFADVLYNSDFWYSLWLSFYYSFLVILLTWLPPLLLALMLDEVPRFSVLFRVLFYLPALISGLVVIFLWKQFFDPGPEGLMNQAMNFLGFGQQYWFEDPHLAMICLIIPLAWAS</sequence>
<dbReference type="AlphaFoldDB" id="A6DHT6"/>
<keyword evidence="9" id="KW-1185">Reference proteome</keyword>
<feature type="transmembrane region" description="Helical" evidence="7">
    <location>
        <begin position="610"/>
        <end position="631"/>
    </location>
</feature>
<keyword evidence="2" id="KW-0813">Transport</keyword>
<dbReference type="PANTHER" id="PTHR30193:SF41">
    <property type="entry name" value="DIACETYLCHITOBIOSE UPTAKE SYSTEM PERMEASE PROTEIN NGCF"/>
    <property type="match status" value="1"/>
</dbReference>
<feature type="transmembrane region" description="Helical" evidence="7">
    <location>
        <begin position="474"/>
        <end position="494"/>
    </location>
</feature>
<name>A6DHT6_9BACT</name>
<dbReference type="OrthoDB" id="9782846at2"/>
<evidence type="ECO:0000313" key="8">
    <source>
        <dbReference type="EMBL" id="EDM28590.1"/>
    </source>
</evidence>
<proteinExistence type="predicted"/>
<feature type="transmembrane region" description="Helical" evidence="7">
    <location>
        <begin position="577"/>
        <end position="598"/>
    </location>
</feature>
<dbReference type="Proteomes" id="UP000004947">
    <property type="component" value="Unassembled WGS sequence"/>
</dbReference>
<keyword evidence="4 7" id="KW-0812">Transmembrane</keyword>